<dbReference type="PANTHER" id="PTHR44196:SF1">
    <property type="entry name" value="DEHYDROGENASE_REDUCTASE SDR FAMILY MEMBER 7B"/>
    <property type="match status" value="1"/>
</dbReference>
<evidence type="ECO:0000313" key="5">
    <source>
        <dbReference type="Proteomes" id="UP000009875"/>
    </source>
</evidence>
<dbReference type="EMBL" id="AGXA01000004">
    <property type="protein sequence ID" value="EKU94256.1"/>
    <property type="molecule type" value="Genomic_DNA"/>
</dbReference>
<dbReference type="PATRIC" id="fig|883081.3.peg.290"/>
<dbReference type="PROSITE" id="PS51257">
    <property type="entry name" value="PROKAR_LIPOPROTEIN"/>
    <property type="match status" value="1"/>
</dbReference>
<evidence type="ECO:0000313" key="4">
    <source>
        <dbReference type="EMBL" id="EKU94256.1"/>
    </source>
</evidence>
<evidence type="ECO:0000256" key="1">
    <source>
        <dbReference type="ARBA" id="ARBA00006484"/>
    </source>
</evidence>
<dbReference type="PIRSF" id="PIRSF000126">
    <property type="entry name" value="11-beta-HSD1"/>
    <property type="match status" value="1"/>
</dbReference>
<dbReference type="PANTHER" id="PTHR44196">
    <property type="entry name" value="DEHYDROGENASE/REDUCTASE SDR FAMILY MEMBER 7B"/>
    <property type="match status" value="1"/>
</dbReference>
<accession>K9EEG1</accession>
<reference evidence="4 5" key="1">
    <citation type="submission" date="2012-09" db="EMBL/GenBank/DDBJ databases">
        <title>The Genome Sequence of Alloiococcus otitis ATCC 51267.</title>
        <authorList>
            <consortium name="The Broad Institute Genome Sequencing Platform"/>
            <person name="Earl A."/>
            <person name="Ward D."/>
            <person name="Feldgarden M."/>
            <person name="Gevers D."/>
            <person name="Huys G."/>
            <person name="Walker B."/>
            <person name="Young S.K."/>
            <person name="Zeng Q."/>
            <person name="Gargeya S."/>
            <person name="Fitzgerald M."/>
            <person name="Haas B."/>
            <person name="Abouelleil A."/>
            <person name="Alvarado L."/>
            <person name="Arachchi H.M."/>
            <person name="Berlin A.M."/>
            <person name="Chapman S.B."/>
            <person name="Goldberg J."/>
            <person name="Griggs A."/>
            <person name="Gujja S."/>
            <person name="Hansen M."/>
            <person name="Howarth C."/>
            <person name="Imamovic A."/>
            <person name="Larimer J."/>
            <person name="McCowen C."/>
            <person name="Montmayeur A."/>
            <person name="Murphy C."/>
            <person name="Neiman D."/>
            <person name="Pearson M."/>
            <person name="Priest M."/>
            <person name="Roberts A."/>
            <person name="Saif S."/>
            <person name="Shea T."/>
            <person name="Sisk P."/>
            <person name="Sykes S."/>
            <person name="Wortman J."/>
            <person name="Nusbaum C."/>
            <person name="Birren B."/>
        </authorList>
    </citation>
    <scope>NUCLEOTIDE SEQUENCE [LARGE SCALE GENOMIC DNA]</scope>
    <source>
        <strain evidence="4 5">ATCC 51267</strain>
    </source>
</reference>
<keyword evidence="2" id="KW-0560">Oxidoreductase</keyword>
<name>K9EEG1_9LACT</name>
<dbReference type="Proteomes" id="UP000009875">
    <property type="component" value="Unassembled WGS sequence"/>
</dbReference>
<sequence length="257" mass="27916">MAKQVLITGASSGIGQACALESVRQGYQVHLVARRWDYLKAVQAACDQVFPGSAFIYQIDLADMAKTDQALSDLLAKHQIDILVNCAGIGLAKPLLETSYEEIVKLFQVNVLALAYLSKRLASHMLVKGSGHIVNIGSLAGKVPTASTSIYSATKAAVISLSDALRLELKDYGVYVTSVNLGPVDTDFFEKAGVSSSYLAKLSSLTLDPDQVAKRIVKIYMKPKRQVNLPIIMSLGVKLHNLFPSLSEAFIYTFFKK</sequence>
<dbReference type="eggNOG" id="COG0300">
    <property type="taxonomic scope" value="Bacteria"/>
</dbReference>
<dbReference type="InterPro" id="IPR020904">
    <property type="entry name" value="Sc_DH/Rdtase_CS"/>
</dbReference>
<evidence type="ECO:0008006" key="6">
    <source>
        <dbReference type="Google" id="ProtNLM"/>
    </source>
</evidence>
<dbReference type="GO" id="GO:0016491">
    <property type="term" value="F:oxidoreductase activity"/>
    <property type="evidence" value="ECO:0007669"/>
    <property type="project" value="UniProtKB-KW"/>
</dbReference>
<dbReference type="InterPro" id="IPR036291">
    <property type="entry name" value="NAD(P)-bd_dom_sf"/>
</dbReference>
<dbReference type="PROSITE" id="PS00061">
    <property type="entry name" value="ADH_SHORT"/>
    <property type="match status" value="1"/>
</dbReference>
<dbReference type="Gene3D" id="3.40.50.720">
    <property type="entry name" value="NAD(P)-binding Rossmann-like Domain"/>
    <property type="match status" value="1"/>
</dbReference>
<gene>
    <name evidence="4" type="ORF">HMPREF9698_00288</name>
</gene>
<dbReference type="PRINTS" id="PR00081">
    <property type="entry name" value="GDHRDH"/>
</dbReference>
<comment type="similarity">
    <text evidence="1 3">Belongs to the short-chain dehydrogenases/reductases (SDR) family.</text>
</comment>
<comment type="caution">
    <text evidence="4">The sequence shown here is derived from an EMBL/GenBank/DDBJ whole genome shotgun (WGS) entry which is preliminary data.</text>
</comment>
<dbReference type="InterPro" id="IPR002347">
    <property type="entry name" value="SDR_fam"/>
</dbReference>
<dbReference type="AlphaFoldDB" id="K9EEG1"/>
<dbReference type="STRING" id="883081.HMPREF9698_00288"/>
<evidence type="ECO:0000256" key="2">
    <source>
        <dbReference type="ARBA" id="ARBA00023002"/>
    </source>
</evidence>
<dbReference type="GO" id="GO:0016020">
    <property type="term" value="C:membrane"/>
    <property type="evidence" value="ECO:0007669"/>
    <property type="project" value="TreeGrafter"/>
</dbReference>
<keyword evidence="5" id="KW-1185">Reference proteome</keyword>
<proteinExistence type="inferred from homology"/>
<evidence type="ECO:0000256" key="3">
    <source>
        <dbReference type="RuleBase" id="RU000363"/>
    </source>
</evidence>
<dbReference type="RefSeq" id="WP_003776609.1">
    <property type="nucleotide sequence ID" value="NZ_JH992957.1"/>
</dbReference>
<organism evidence="4 5">
    <name type="scientific">Alloiococcus otitis ATCC 51267</name>
    <dbReference type="NCBI Taxonomy" id="883081"/>
    <lineage>
        <taxon>Bacteria</taxon>
        <taxon>Bacillati</taxon>
        <taxon>Bacillota</taxon>
        <taxon>Bacilli</taxon>
        <taxon>Lactobacillales</taxon>
        <taxon>Carnobacteriaceae</taxon>
        <taxon>Alloiococcus</taxon>
    </lineage>
</organism>
<dbReference type="SUPFAM" id="SSF51735">
    <property type="entry name" value="NAD(P)-binding Rossmann-fold domains"/>
    <property type="match status" value="1"/>
</dbReference>
<dbReference type="HOGENOM" id="CLU_010194_2_1_9"/>
<protein>
    <recommendedName>
        <fullName evidence="6">Short chain dehydrogenase</fullName>
    </recommendedName>
</protein>
<dbReference type="PRINTS" id="PR00080">
    <property type="entry name" value="SDRFAMILY"/>
</dbReference>
<dbReference type="Pfam" id="PF00106">
    <property type="entry name" value="adh_short"/>
    <property type="match status" value="1"/>
</dbReference>